<feature type="transmembrane region" description="Helical" evidence="1">
    <location>
        <begin position="125"/>
        <end position="145"/>
    </location>
</feature>
<keyword evidence="1" id="KW-0812">Transmembrane</keyword>
<keyword evidence="1" id="KW-0472">Membrane</keyword>
<accession>A0A6P7X384</accession>
<dbReference type="AlphaFoldDB" id="A0A6P7X384"/>
<feature type="non-terminal residue" evidence="3">
    <location>
        <position position="1"/>
    </location>
</feature>
<name>A0A6P7X384_9AMPH</name>
<keyword evidence="2" id="KW-1185">Reference proteome</keyword>
<reference evidence="3" key="1">
    <citation type="submission" date="2025-08" db="UniProtKB">
        <authorList>
            <consortium name="RefSeq"/>
        </authorList>
    </citation>
    <scope>IDENTIFICATION</scope>
</reference>
<evidence type="ECO:0000256" key="1">
    <source>
        <dbReference type="SAM" id="Phobius"/>
    </source>
</evidence>
<dbReference type="Proteomes" id="UP000515156">
    <property type="component" value="Unplaced"/>
</dbReference>
<evidence type="ECO:0000313" key="3">
    <source>
        <dbReference type="RefSeq" id="XP_030045010.1"/>
    </source>
</evidence>
<sequence>LRKTSKGDDILEQGDVWQSAEKWCSQLFCAGVPMMEENEEEDRMQLFDLDCFLSDISDTLFTMTQGMCAPPTVSDCDYAGNADMIQPDLTQLQPNLDDFMDIPELSLTKHCLWSDQQNYSKVIRFLLDILIIQILNIGVGFSSLLQSY</sequence>
<evidence type="ECO:0000313" key="2">
    <source>
        <dbReference type="Proteomes" id="UP000515156"/>
    </source>
</evidence>
<dbReference type="GeneID" id="115459305"/>
<organism evidence="2 3">
    <name type="scientific">Microcaecilia unicolor</name>
    <dbReference type="NCBI Taxonomy" id="1415580"/>
    <lineage>
        <taxon>Eukaryota</taxon>
        <taxon>Metazoa</taxon>
        <taxon>Chordata</taxon>
        <taxon>Craniata</taxon>
        <taxon>Vertebrata</taxon>
        <taxon>Euteleostomi</taxon>
        <taxon>Amphibia</taxon>
        <taxon>Gymnophiona</taxon>
        <taxon>Siphonopidae</taxon>
        <taxon>Microcaecilia</taxon>
    </lineage>
</organism>
<protein>
    <submittedName>
        <fullName evidence="3">Carbohydrate-responsive element-binding protein-like</fullName>
    </submittedName>
</protein>
<keyword evidence="1" id="KW-1133">Transmembrane helix</keyword>
<dbReference type="OrthoDB" id="6022628at2759"/>
<dbReference type="InParanoid" id="A0A6P7X384"/>
<gene>
    <name evidence="3" type="primary">LOC115459305</name>
</gene>
<dbReference type="RefSeq" id="XP_030045010.1">
    <property type="nucleotide sequence ID" value="XM_030189150.1"/>
</dbReference>
<dbReference type="KEGG" id="muo:115459305"/>
<proteinExistence type="predicted"/>